<feature type="active site" evidence="14">
    <location>
        <position position="230"/>
    </location>
</feature>
<keyword evidence="10 15" id="KW-0326">Glycosidase</keyword>
<dbReference type="GO" id="GO:0004650">
    <property type="term" value="F:polygalacturonase activity"/>
    <property type="evidence" value="ECO:0007669"/>
    <property type="project" value="UniProtKB-EC"/>
</dbReference>
<sequence length="370" mass="38856">MYSLLMLLLPVWTGSFVSAAPAVSRDVAQSGSDCTFSDAAQAMQKKSSCSTITLRNLNVPAGKTFDLSDLNEGTRVIFTGRTTFGYEEWEGPLISISGTNIKVSGSPGNLFDCQGQRWWDGKGSNGEGKKKPTFFNAHNLINSEIRNLNVLNTPVHAFSISGSENLGIFNVNIDDSAGDTLGGHNTDGFDVGTSNGVTISGCSVRNQDDCLAINSGTNITFVDGFCSGGHGLSIGSVGGRSLNTVKGVHISNSKVTKSMYGIRVKTIAGAQGAVSDVVYDNISMSEISDIGIVVQQDYKNGRPTGKPTTGVPITNLTINKVTGSVKPGGTNVHILCGSTSSCNEWKWTDNKIVDGTQDKVNSAVPAGVVL</sequence>
<evidence type="ECO:0000256" key="15">
    <source>
        <dbReference type="RuleBase" id="RU361169"/>
    </source>
</evidence>
<dbReference type="InterPro" id="IPR000743">
    <property type="entry name" value="Glyco_hydro_28"/>
</dbReference>
<gene>
    <name evidence="18" type="ORF">E4U56_003062</name>
    <name evidence="17" type="ORF">E4U57_006579</name>
</gene>
<dbReference type="EC" id="3.2.1.15" evidence="3"/>
<evidence type="ECO:0000256" key="9">
    <source>
        <dbReference type="ARBA" id="ARBA00023157"/>
    </source>
</evidence>
<feature type="signal peptide" evidence="16">
    <location>
        <begin position="1"/>
        <end position="19"/>
    </location>
</feature>
<evidence type="ECO:0000313" key="17">
    <source>
        <dbReference type="EMBL" id="KAG5962956.1"/>
    </source>
</evidence>
<keyword evidence="4" id="KW-0964">Secreted</keyword>
<organism evidence="18 20">
    <name type="scientific">Claviceps arundinis</name>
    <dbReference type="NCBI Taxonomy" id="1623583"/>
    <lineage>
        <taxon>Eukaryota</taxon>
        <taxon>Fungi</taxon>
        <taxon>Dikarya</taxon>
        <taxon>Ascomycota</taxon>
        <taxon>Pezizomycotina</taxon>
        <taxon>Sordariomycetes</taxon>
        <taxon>Hypocreomycetidae</taxon>
        <taxon>Hypocreales</taxon>
        <taxon>Clavicipitaceae</taxon>
        <taxon>Claviceps</taxon>
    </lineage>
</organism>
<dbReference type="OrthoDB" id="1546079at2759"/>
<dbReference type="Proteomes" id="UP000784919">
    <property type="component" value="Unassembled WGS sequence"/>
</dbReference>
<evidence type="ECO:0000256" key="14">
    <source>
        <dbReference type="PROSITE-ProRule" id="PRU10052"/>
    </source>
</evidence>
<dbReference type="SUPFAM" id="SSF51126">
    <property type="entry name" value="Pectin lyase-like"/>
    <property type="match status" value="1"/>
</dbReference>
<evidence type="ECO:0000256" key="16">
    <source>
        <dbReference type="SAM" id="SignalP"/>
    </source>
</evidence>
<dbReference type="InterPro" id="IPR050434">
    <property type="entry name" value="Glycosyl_hydrlase_28"/>
</dbReference>
<keyword evidence="9" id="KW-1015">Disulfide bond</keyword>
<dbReference type="PANTHER" id="PTHR31884">
    <property type="entry name" value="POLYGALACTURONASE"/>
    <property type="match status" value="1"/>
</dbReference>
<evidence type="ECO:0000256" key="4">
    <source>
        <dbReference type="ARBA" id="ARBA00022525"/>
    </source>
</evidence>
<dbReference type="GO" id="GO:0005576">
    <property type="term" value="C:extracellular region"/>
    <property type="evidence" value="ECO:0007669"/>
    <property type="project" value="UniProtKB-SubCell"/>
</dbReference>
<evidence type="ECO:0000256" key="2">
    <source>
        <dbReference type="ARBA" id="ARBA00008834"/>
    </source>
</evidence>
<dbReference type="Proteomes" id="UP000742024">
    <property type="component" value="Unassembled WGS sequence"/>
</dbReference>
<evidence type="ECO:0000256" key="3">
    <source>
        <dbReference type="ARBA" id="ARBA00012736"/>
    </source>
</evidence>
<protein>
    <recommendedName>
        <fullName evidence="3">endo-polygalacturonase</fullName>
        <ecNumber evidence="3">3.2.1.15</ecNumber>
    </recommendedName>
    <alternativeName>
        <fullName evidence="13">Pectinase</fullName>
    </alternativeName>
</protein>
<dbReference type="InterPro" id="IPR012334">
    <property type="entry name" value="Pectin_lyas_fold"/>
</dbReference>
<keyword evidence="7 15" id="KW-0378">Hydrolase</keyword>
<keyword evidence="11" id="KW-0961">Cell wall biogenesis/degradation</keyword>
<dbReference type="GO" id="GO:0045490">
    <property type="term" value="P:pectin catabolic process"/>
    <property type="evidence" value="ECO:0007669"/>
    <property type="project" value="UniProtKB-ARBA"/>
</dbReference>
<evidence type="ECO:0000256" key="6">
    <source>
        <dbReference type="ARBA" id="ARBA00022737"/>
    </source>
</evidence>
<evidence type="ECO:0000256" key="1">
    <source>
        <dbReference type="ARBA" id="ARBA00004613"/>
    </source>
</evidence>
<keyword evidence="8" id="KW-0865">Zymogen</keyword>
<evidence type="ECO:0000313" key="19">
    <source>
        <dbReference type="Proteomes" id="UP000742024"/>
    </source>
</evidence>
<comment type="catalytic activity">
    <reaction evidence="12">
        <text>(1,4-alpha-D-galacturonosyl)n+m + H2O = (1,4-alpha-D-galacturonosyl)n + (1,4-alpha-D-galacturonosyl)m.</text>
        <dbReference type="EC" id="3.2.1.15"/>
    </reaction>
</comment>
<accession>A0A9P7MQK9</accession>
<evidence type="ECO:0000313" key="18">
    <source>
        <dbReference type="EMBL" id="KAG5963019.1"/>
    </source>
</evidence>
<evidence type="ECO:0000256" key="7">
    <source>
        <dbReference type="ARBA" id="ARBA00022801"/>
    </source>
</evidence>
<keyword evidence="5 16" id="KW-0732">Signal</keyword>
<comment type="caution">
    <text evidence="18">The sequence shown here is derived from an EMBL/GenBank/DDBJ whole genome shotgun (WGS) entry which is preliminary data.</text>
</comment>
<dbReference type="Pfam" id="PF00295">
    <property type="entry name" value="Glyco_hydro_28"/>
    <property type="match status" value="1"/>
</dbReference>
<dbReference type="FunFam" id="2.160.20.10:FF:000002">
    <property type="entry name" value="Endopolygalacturonase D"/>
    <property type="match status" value="1"/>
</dbReference>
<dbReference type="InterPro" id="IPR006626">
    <property type="entry name" value="PbH1"/>
</dbReference>
<dbReference type="EMBL" id="SRPS01000203">
    <property type="protein sequence ID" value="KAG5963019.1"/>
    <property type="molecule type" value="Genomic_DNA"/>
</dbReference>
<dbReference type="GO" id="GO:0071555">
    <property type="term" value="P:cell wall organization"/>
    <property type="evidence" value="ECO:0007669"/>
    <property type="project" value="UniProtKB-KW"/>
</dbReference>
<dbReference type="SMART" id="SM00710">
    <property type="entry name" value="PbH1"/>
    <property type="match status" value="5"/>
</dbReference>
<keyword evidence="19" id="KW-1185">Reference proteome</keyword>
<dbReference type="PANTHER" id="PTHR31884:SF1">
    <property type="entry name" value="POLYGALACTURONASE"/>
    <property type="match status" value="1"/>
</dbReference>
<evidence type="ECO:0000256" key="10">
    <source>
        <dbReference type="ARBA" id="ARBA00023295"/>
    </source>
</evidence>
<proteinExistence type="inferred from homology"/>
<keyword evidence="6" id="KW-0677">Repeat</keyword>
<evidence type="ECO:0000313" key="20">
    <source>
        <dbReference type="Proteomes" id="UP000784919"/>
    </source>
</evidence>
<evidence type="ECO:0000256" key="5">
    <source>
        <dbReference type="ARBA" id="ARBA00022729"/>
    </source>
</evidence>
<feature type="chain" id="PRO_5040447789" description="endo-polygalacturonase" evidence="16">
    <location>
        <begin position="20"/>
        <end position="370"/>
    </location>
</feature>
<dbReference type="InterPro" id="IPR011050">
    <property type="entry name" value="Pectin_lyase_fold/virulence"/>
</dbReference>
<comment type="similarity">
    <text evidence="2 15">Belongs to the glycosyl hydrolase 28 family.</text>
</comment>
<dbReference type="PROSITE" id="PS00502">
    <property type="entry name" value="POLYGALACTURONASE"/>
    <property type="match status" value="1"/>
</dbReference>
<evidence type="ECO:0000256" key="13">
    <source>
        <dbReference type="ARBA" id="ARBA00083621"/>
    </source>
</evidence>
<evidence type="ECO:0000256" key="11">
    <source>
        <dbReference type="ARBA" id="ARBA00023316"/>
    </source>
</evidence>
<reference evidence="18 19" key="1">
    <citation type="journal article" date="2020" name="bioRxiv">
        <title>Whole genome comparisons of ergot fungi reveals the divergence and evolution of species within the genus Claviceps are the result of varying mechanisms driving genome evolution and host range expansion.</title>
        <authorList>
            <person name="Wyka S.A."/>
            <person name="Mondo S.J."/>
            <person name="Liu M."/>
            <person name="Dettman J."/>
            <person name="Nalam V."/>
            <person name="Broders K.D."/>
        </authorList>
    </citation>
    <scope>NUCLEOTIDE SEQUENCE</scope>
    <source>
        <strain evidence="18">CCC 1102</strain>
        <strain evidence="17 19">LM583</strain>
    </source>
</reference>
<evidence type="ECO:0000256" key="12">
    <source>
        <dbReference type="ARBA" id="ARBA00034074"/>
    </source>
</evidence>
<dbReference type="AlphaFoldDB" id="A0A9P7MQK9"/>
<name>A0A9P7MQK9_9HYPO</name>
<dbReference type="EMBL" id="SRPR01000059">
    <property type="protein sequence ID" value="KAG5962956.1"/>
    <property type="molecule type" value="Genomic_DNA"/>
</dbReference>
<evidence type="ECO:0000256" key="8">
    <source>
        <dbReference type="ARBA" id="ARBA00023145"/>
    </source>
</evidence>
<dbReference type="Gene3D" id="2.160.20.10">
    <property type="entry name" value="Single-stranded right-handed beta-helix, Pectin lyase-like"/>
    <property type="match status" value="1"/>
</dbReference>
<comment type="subcellular location">
    <subcellularLocation>
        <location evidence="1">Secreted</location>
    </subcellularLocation>
</comment>